<keyword evidence="2" id="KW-0547">Nucleotide-binding</keyword>
<feature type="domain" description="Replication factor C C-terminal" evidence="4">
    <location>
        <begin position="2"/>
        <end position="87"/>
    </location>
</feature>
<dbReference type="Pfam" id="PF08542">
    <property type="entry name" value="Rep_fac_C"/>
    <property type="match status" value="1"/>
</dbReference>
<proteinExistence type="predicted"/>
<dbReference type="InterPro" id="IPR008921">
    <property type="entry name" value="DNA_pol3_clamp-load_cplx_C"/>
</dbReference>
<evidence type="ECO:0000313" key="5">
    <source>
        <dbReference type="EMBL" id="GAG58228.1"/>
    </source>
</evidence>
<dbReference type="AlphaFoldDB" id="X0ZD10"/>
<name>X0ZD10_9ZZZZ</name>
<gene>
    <name evidence="5" type="ORF">S01H4_19687</name>
</gene>
<sequence length="96" mass="10621">AKPEDVKNLINTALGGNFMAARNQLYDLLIKYGLSGEDIIKQIHQSIFDLSIPDDSKVKLIEKAGEIEFRLIEGSNAHIQLEALLAQFALEGGKLR</sequence>
<dbReference type="Gene3D" id="1.20.272.10">
    <property type="match status" value="1"/>
</dbReference>
<evidence type="ECO:0000256" key="2">
    <source>
        <dbReference type="ARBA" id="ARBA00022741"/>
    </source>
</evidence>
<keyword evidence="1" id="KW-0235">DNA replication</keyword>
<keyword evidence="3" id="KW-0067">ATP-binding</keyword>
<evidence type="ECO:0000256" key="3">
    <source>
        <dbReference type="ARBA" id="ARBA00022840"/>
    </source>
</evidence>
<dbReference type="FunFam" id="1.20.272.10:FF:000029">
    <property type="entry name" value="Replication factor C small subunit"/>
    <property type="match status" value="1"/>
</dbReference>
<protein>
    <recommendedName>
        <fullName evidence="4">Replication factor C C-terminal domain-containing protein</fullName>
    </recommendedName>
</protein>
<feature type="non-terminal residue" evidence="5">
    <location>
        <position position="1"/>
    </location>
</feature>
<evidence type="ECO:0000256" key="1">
    <source>
        <dbReference type="ARBA" id="ARBA00022705"/>
    </source>
</evidence>
<dbReference type="GO" id="GO:0003677">
    <property type="term" value="F:DNA binding"/>
    <property type="evidence" value="ECO:0007669"/>
    <property type="project" value="InterPro"/>
</dbReference>
<evidence type="ECO:0000259" key="4">
    <source>
        <dbReference type="Pfam" id="PF08542"/>
    </source>
</evidence>
<accession>X0ZD10</accession>
<reference evidence="5" key="1">
    <citation type="journal article" date="2014" name="Front. Microbiol.">
        <title>High frequency of phylogenetically diverse reductive dehalogenase-homologous genes in deep subseafloor sedimentary metagenomes.</title>
        <authorList>
            <person name="Kawai M."/>
            <person name="Futagami T."/>
            <person name="Toyoda A."/>
            <person name="Takaki Y."/>
            <person name="Nishi S."/>
            <person name="Hori S."/>
            <person name="Arai W."/>
            <person name="Tsubouchi T."/>
            <person name="Morono Y."/>
            <person name="Uchiyama I."/>
            <person name="Ito T."/>
            <person name="Fujiyama A."/>
            <person name="Inagaki F."/>
            <person name="Takami H."/>
        </authorList>
    </citation>
    <scope>NUCLEOTIDE SEQUENCE</scope>
    <source>
        <strain evidence="5">Expedition CK06-06</strain>
    </source>
</reference>
<comment type="caution">
    <text evidence="5">The sequence shown here is derived from an EMBL/GenBank/DDBJ whole genome shotgun (WGS) entry which is preliminary data.</text>
</comment>
<dbReference type="InterPro" id="IPR013748">
    <property type="entry name" value="Rep_factorC_C"/>
</dbReference>
<dbReference type="EMBL" id="BART01008795">
    <property type="protein sequence ID" value="GAG58228.1"/>
    <property type="molecule type" value="Genomic_DNA"/>
</dbReference>
<dbReference type="SUPFAM" id="SSF48019">
    <property type="entry name" value="post-AAA+ oligomerization domain-like"/>
    <property type="match status" value="1"/>
</dbReference>
<dbReference type="GO" id="GO:0005524">
    <property type="term" value="F:ATP binding"/>
    <property type="evidence" value="ECO:0007669"/>
    <property type="project" value="UniProtKB-KW"/>
</dbReference>
<dbReference type="GO" id="GO:0006260">
    <property type="term" value="P:DNA replication"/>
    <property type="evidence" value="ECO:0007669"/>
    <property type="project" value="UniProtKB-KW"/>
</dbReference>
<organism evidence="5">
    <name type="scientific">marine sediment metagenome</name>
    <dbReference type="NCBI Taxonomy" id="412755"/>
    <lineage>
        <taxon>unclassified sequences</taxon>
        <taxon>metagenomes</taxon>
        <taxon>ecological metagenomes</taxon>
    </lineage>
</organism>